<dbReference type="PANTHER" id="PTHR30332:SF24">
    <property type="entry name" value="SECRETIN GSPD-RELATED"/>
    <property type="match status" value="1"/>
</dbReference>
<evidence type="ECO:0000256" key="1">
    <source>
        <dbReference type="ARBA" id="ARBA00004370"/>
    </source>
</evidence>
<evidence type="ECO:0000259" key="4">
    <source>
        <dbReference type="Pfam" id="PF21305"/>
    </source>
</evidence>
<dbReference type="GO" id="GO:0015627">
    <property type="term" value="C:type II protein secretion system complex"/>
    <property type="evidence" value="ECO:0007669"/>
    <property type="project" value="TreeGrafter"/>
</dbReference>
<dbReference type="Gene3D" id="3.30.1370.120">
    <property type="match status" value="1"/>
</dbReference>
<dbReference type="AlphaFoldDB" id="A0A382PMA0"/>
<organism evidence="5">
    <name type="scientific">marine metagenome</name>
    <dbReference type="NCBI Taxonomy" id="408172"/>
    <lineage>
        <taxon>unclassified sequences</taxon>
        <taxon>metagenomes</taxon>
        <taxon>ecological metagenomes</taxon>
    </lineage>
</organism>
<protein>
    <recommendedName>
        <fullName evidence="4">GspD-like N0 domain-containing protein</fullName>
    </recommendedName>
</protein>
<dbReference type="PANTHER" id="PTHR30332">
    <property type="entry name" value="PROBABLE GENERAL SECRETION PATHWAY PROTEIN D"/>
    <property type="match status" value="1"/>
</dbReference>
<gene>
    <name evidence="5" type="ORF">METZ01_LOCUS326649</name>
</gene>
<dbReference type="InterPro" id="IPR038591">
    <property type="entry name" value="NolW-like_sf"/>
</dbReference>
<feature type="non-terminal residue" evidence="5">
    <location>
        <position position="129"/>
    </location>
</feature>
<dbReference type="InterPro" id="IPR050810">
    <property type="entry name" value="Bact_Secretion_Sys_Channel"/>
</dbReference>
<dbReference type="EMBL" id="UINC01108000">
    <property type="protein sequence ID" value="SVC73795.1"/>
    <property type="molecule type" value="Genomic_DNA"/>
</dbReference>
<comment type="subcellular location">
    <subcellularLocation>
        <location evidence="1">Membrane</location>
    </subcellularLocation>
</comment>
<keyword evidence="3" id="KW-0472">Membrane</keyword>
<dbReference type="GO" id="GO:0016020">
    <property type="term" value="C:membrane"/>
    <property type="evidence" value="ECO:0007669"/>
    <property type="project" value="UniProtKB-SubCell"/>
</dbReference>
<accession>A0A382PMA0</accession>
<sequence length="129" mass="13954">MNLFMLNKFVLVSLTSVVLLISFALNSAQINMRDADIRAFAADMAKISNKTIVLDPRVKGNVTVVSNQDLDAGEAYAVFLSVLRVHGYAAIENNGVVKVMPESGARQDATVNNKNNDSLATEVIRLSQA</sequence>
<reference evidence="5" key="1">
    <citation type="submission" date="2018-05" db="EMBL/GenBank/DDBJ databases">
        <authorList>
            <person name="Lanie J.A."/>
            <person name="Ng W.-L."/>
            <person name="Kazmierczak K.M."/>
            <person name="Andrzejewski T.M."/>
            <person name="Davidsen T.M."/>
            <person name="Wayne K.J."/>
            <person name="Tettelin H."/>
            <person name="Glass J.I."/>
            <person name="Rusch D."/>
            <person name="Podicherti R."/>
            <person name="Tsui H.-C.T."/>
            <person name="Winkler M.E."/>
        </authorList>
    </citation>
    <scope>NUCLEOTIDE SEQUENCE</scope>
</reference>
<dbReference type="InterPro" id="IPR049371">
    <property type="entry name" value="GspD-like_N0"/>
</dbReference>
<dbReference type="GO" id="GO:0009306">
    <property type="term" value="P:protein secretion"/>
    <property type="evidence" value="ECO:0007669"/>
    <property type="project" value="TreeGrafter"/>
</dbReference>
<name>A0A382PMA0_9ZZZZ</name>
<proteinExistence type="predicted"/>
<evidence type="ECO:0000256" key="2">
    <source>
        <dbReference type="ARBA" id="ARBA00022729"/>
    </source>
</evidence>
<evidence type="ECO:0000256" key="3">
    <source>
        <dbReference type="ARBA" id="ARBA00023136"/>
    </source>
</evidence>
<dbReference type="Pfam" id="PF21305">
    <property type="entry name" value="type_II_gspD_N0"/>
    <property type="match status" value="1"/>
</dbReference>
<evidence type="ECO:0000313" key="5">
    <source>
        <dbReference type="EMBL" id="SVC73795.1"/>
    </source>
</evidence>
<keyword evidence="2" id="KW-0732">Signal</keyword>
<feature type="domain" description="GspD-like N0" evidence="4">
    <location>
        <begin position="30"/>
        <end position="99"/>
    </location>
</feature>